<protein>
    <submittedName>
        <fullName evidence="1">Uncharacterized protein</fullName>
    </submittedName>
</protein>
<proteinExistence type="predicted"/>
<dbReference type="Proteomes" id="UP000187203">
    <property type="component" value="Unassembled WGS sequence"/>
</dbReference>
<gene>
    <name evidence="1" type="ORF">COLO4_21670</name>
</gene>
<dbReference type="AlphaFoldDB" id="A0A1R3IRT6"/>
<reference evidence="2" key="1">
    <citation type="submission" date="2013-09" db="EMBL/GenBank/DDBJ databases">
        <title>Corchorus olitorius genome sequencing.</title>
        <authorList>
            <person name="Alam M."/>
            <person name="Haque M.S."/>
            <person name="Islam M.S."/>
            <person name="Emdad E.M."/>
            <person name="Islam M.M."/>
            <person name="Ahmed B."/>
            <person name="Halim A."/>
            <person name="Hossen Q.M.M."/>
            <person name="Hossain M.Z."/>
            <person name="Ahmed R."/>
            <person name="Khan M.M."/>
            <person name="Islam R."/>
            <person name="Rashid M.M."/>
            <person name="Khan S.A."/>
            <person name="Rahman M.S."/>
            <person name="Alam M."/>
            <person name="Yahiya A.S."/>
            <person name="Khan M.S."/>
            <person name="Azam M.S."/>
            <person name="Haque T."/>
            <person name="Lashkar M.Z.H."/>
            <person name="Akhand A.I."/>
            <person name="Morshed G."/>
            <person name="Roy S."/>
            <person name="Uddin K.S."/>
            <person name="Rabeya T."/>
            <person name="Hossain A.S."/>
            <person name="Chowdhury A."/>
            <person name="Snigdha A.R."/>
            <person name="Mortoza M.S."/>
            <person name="Matin S.A."/>
            <person name="Hoque S.M.E."/>
            <person name="Islam M.K."/>
            <person name="Roy D.K."/>
            <person name="Haider R."/>
            <person name="Moosa M.M."/>
            <person name="Elias S.M."/>
            <person name="Hasan A.M."/>
            <person name="Jahan S."/>
            <person name="Shafiuddin M."/>
            <person name="Mahmood N."/>
            <person name="Shommy N.S."/>
        </authorList>
    </citation>
    <scope>NUCLEOTIDE SEQUENCE [LARGE SCALE GENOMIC DNA]</scope>
    <source>
        <strain evidence="2">cv. O-4</strain>
    </source>
</reference>
<dbReference type="EMBL" id="AWUE01017737">
    <property type="protein sequence ID" value="OMO85299.1"/>
    <property type="molecule type" value="Genomic_DNA"/>
</dbReference>
<comment type="caution">
    <text evidence="1">The sequence shown here is derived from an EMBL/GenBank/DDBJ whole genome shotgun (WGS) entry which is preliminary data.</text>
</comment>
<organism evidence="1 2">
    <name type="scientific">Corchorus olitorius</name>
    <dbReference type="NCBI Taxonomy" id="93759"/>
    <lineage>
        <taxon>Eukaryota</taxon>
        <taxon>Viridiplantae</taxon>
        <taxon>Streptophyta</taxon>
        <taxon>Embryophyta</taxon>
        <taxon>Tracheophyta</taxon>
        <taxon>Spermatophyta</taxon>
        <taxon>Magnoliopsida</taxon>
        <taxon>eudicotyledons</taxon>
        <taxon>Gunneridae</taxon>
        <taxon>Pentapetalae</taxon>
        <taxon>rosids</taxon>
        <taxon>malvids</taxon>
        <taxon>Malvales</taxon>
        <taxon>Malvaceae</taxon>
        <taxon>Grewioideae</taxon>
        <taxon>Apeibeae</taxon>
        <taxon>Corchorus</taxon>
    </lineage>
</organism>
<sequence length="51" mass="5633">MSARDSSVDFDGARVAQNELEILRHSEAGGQCSVVARVLFFGVLDIFKLFM</sequence>
<name>A0A1R3IRT6_9ROSI</name>
<evidence type="ECO:0000313" key="1">
    <source>
        <dbReference type="EMBL" id="OMO85299.1"/>
    </source>
</evidence>
<keyword evidence="2" id="KW-1185">Reference proteome</keyword>
<evidence type="ECO:0000313" key="2">
    <source>
        <dbReference type="Proteomes" id="UP000187203"/>
    </source>
</evidence>
<accession>A0A1R3IRT6</accession>